<organism evidence="3 4">
    <name type="scientific">Trichodelitschia bisporula</name>
    <dbReference type="NCBI Taxonomy" id="703511"/>
    <lineage>
        <taxon>Eukaryota</taxon>
        <taxon>Fungi</taxon>
        <taxon>Dikarya</taxon>
        <taxon>Ascomycota</taxon>
        <taxon>Pezizomycotina</taxon>
        <taxon>Dothideomycetes</taxon>
        <taxon>Dothideomycetes incertae sedis</taxon>
        <taxon>Phaeotrichales</taxon>
        <taxon>Phaeotrichaceae</taxon>
        <taxon>Trichodelitschia</taxon>
    </lineage>
</organism>
<gene>
    <name evidence="3" type="ORF">EJ06DRAFT_513846</name>
</gene>
<keyword evidence="2" id="KW-0560">Oxidoreductase</keyword>
<dbReference type="Pfam" id="PF00106">
    <property type="entry name" value="adh_short"/>
    <property type="match status" value="1"/>
</dbReference>
<evidence type="ECO:0000313" key="4">
    <source>
        <dbReference type="Proteomes" id="UP000799640"/>
    </source>
</evidence>
<dbReference type="EMBL" id="ML996701">
    <property type="protein sequence ID" value="KAF2398046.1"/>
    <property type="molecule type" value="Genomic_DNA"/>
</dbReference>
<dbReference type="Gene3D" id="3.40.50.720">
    <property type="entry name" value="NAD(P)-binding Rossmann-like Domain"/>
    <property type="match status" value="1"/>
</dbReference>
<dbReference type="OrthoDB" id="5296at2759"/>
<proteinExistence type="inferred from homology"/>
<protein>
    <submittedName>
        <fullName evidence="3">NAD-dependent 15-hydroxyprostaglandin dehydrogenase</fullName>
    </submittedName>
</protein>
<dbReference type="PANTHER" id="PTHR44229">
    <property type="entry name" value="15-HYDROXYPROSTAGLANDIN DEHYDROGENASE [NAD(+)]"/>
    <property type="match status" value="1"/>
</dbReference>
<keyword evidence="4" id="KW-1185">Reference proteome</keyword>
<dbReference type="AlphaFoldDB" id="A0A6G1HQ99"/>
<accession>A0A6G1HQ99</accession>
<dbReference type="GO" id="GO:0005737">
    <property type="term" value="C:cytoplasm"/>
    <property type="evidence" value="ECO:0007669"/>
    <property type="project" value="TreeGrafter"/>
</dbReference>
<evidence type="ECO:0000256" key="2">
    <source>
        <dbReference type="ARBA" id="ARBA00023002"/>
    </source>
</evidence>
<evidence type="ECO:0000256" key="1">
    <source>
        <dbReference type="ARBA" id="ARBA00006484"/>
    </source>
</evidence>
<comment type="similarity">
    <text evidence="1">Belongs to the short-chain dehydrogenases/reductases (SDR) family.</text>
</comment>
<dbReference type="FunFam" id="3.40.50.720:FF:000643">
    <property type="entry name" value="Short chain dehydrogenase/reductase family oxidoreductase, putative"/>
    <property type="match status" value="1"/>
</dbReference>
<evidence type="ECO:0000313" key="3">
    <source>
        <dbReference type="EMBL" id="KAF2398046.1"/>
    </source>
</evidence>
<dbReference type="PRINTS" id="PR00081">
    <property type="entry name" value="GDHRDH"/>
</dbReference>
<sequence length="304" mass="32791">MPYSVNGKRALITGGGSGIGLAFTTLLLSKGCNVLIVDLALRPEAQAVVDAHSTTTPRAVFHKTDVTVWSDLQSAFDRCNQEFGGLDIVGPGAGVFEPPWSNFWYPPGHALSKDAPDSNAYKQLEINVTHPIRATQMAIAAFLNPANSEDKASAQNPKRVVLTSSIAGQAFGLAFPIYFASKHAISGFTRSLGDLEGSLGIRVNAVAPGGVYTPMYTTEPHKGRLVDFEKDMWLTAEEVAIQMMRLLEDDDLPGGTILEVTKEPRVVPAWNNPGPKPEHTTISTMDVVMDEVYNELAKPGWGKV</sequence>
<dbReference type="Proteomes" id="UP000799640">
    <property type="component" value="Unassembled WGS sequence"/>
</dbReference>
<dbReference type="PANTHER" id="PTHR44229:SF4">
    <property type="entry name" value="15-HYDROXYPROSTAGLANDIN DEHYDROGENASE [NAD(+)]"/>
    <property type="match status" value="1"/>
</dbReference>
<reference evidence="3" key="1">
    <citation type="journal article" date="2020" name="Stud. Mycol.">
        <title>101 Dothideomycetes genomes: a test case for predicting lifestyles and emergence of pathogens.</title>
        <authorList>
            <person name="Haridas S."/>
            <person name="Albert R."/>
            <person name="Binder M."/>
            <person name="Bloem J."/>
            <person name="Labutti K."/>
            <person name="Salamov A."/>
            <person name="Andreopoulos B."/>
            <person name="Baker S."/>
            <person name="Barry K."/>
            <person name="Bills G."/>
            <person name="Bluhm B."/>
            <person name="Cannon C."/>
            <person name="Castanera R."/>
            <person name="Culley D."/>
            <person name="Daum C."/>
            <person name="Ezra D."/>
            <person name="Gonzalez J."/>
            <person name="Henrissat B."/>
            <person name="Kuo A."/>
            <person name="Liang C."/>
            <person name="Lipzen A."/>
            <person name="Lutzoni F."/>
            <person name="Magnuson J."/>
            <person name="Mondo S."/>
            <person name="Nolan M."/>
            <person name="Ohm R."/>
            <person name="Pangilinan J."/>
            <person name="Park H.-J."/>
            <person name="Ramirez L."/>
            <person name="Alfaro M."/>
            <person name="Sun H."/>
            <person name="Tritt A."/>
            <person name="Yoshinaga Y."/>
            <person name="Zwiers L.-H."/>
            <person name="Turgeon B."/>
            <person name="Goodwin S."/>
            <person name="Spatafora J."/>
            <person name="Crous P."/>
            <person name="Grigoriev I."/>
        </authorList>
    </citation>
    <scope>NUCLEOTIDE SEQUENCE</scope>
    <source>
        <strain evidence="3">CBS 262.69</strain>
    </source>
</reference>
<dbReference type="SUPFAM" id="SSF51735">
    <property type="entry name" value="NAD(P)-binding Rossmann-fold domains"/>
    <property type="match status" value="1"/>
</dbReference>
<dbReference type="InterPro" id="IPR002347">
    <property type="entry name" value="SDR_fam"/>
</dbReference>
<dbReference type="GO" id="GO:0016616">
    <property type="term" value="F:oxidoreductase activity, acting on the CH-OH group of donors, NAD or NADP as acceptor"/>
    <property type="evidence" value="ECO:0007669"/>
    <property type="project" value="TreeGrafter"/>
</dbReference>
<name>A0A6G1HQ99_9PEZI</name>
<dbReference type="InterPro" id="IPR036291">
    <property type="entry name" value="NAD(P)-bd_dom_sf"/>
</dbReference>